<protein>
    <submittedName>
        <fullName evidence="7">O-antigen ligase family protein</fullName>
    </submittedName>
</protein>
<feature type="transmembrane region" description="Helical" evidence="5">
    <location>
        <begin position="304"/>
        <end position="323"/>
    </location>
</feature>
<proteinExistence type="predicted"/>
<comment type="subcellular location">
    <subcellularLocation>
        <location evidence="1">Membrane</location>
        <topology evidence="1">Multi-pass membrane protein</topology>
    </subcellularLocation>
</comment>
<feature type="transmembrane region" description="Helical" evidence="5">
    <location>
        <begin position="184"/>
        <end position="213"/>
    </location>
</feature>
<keyword evidence="7" id="KW-0436">Ligase</keyword>
<comment type="caution">
    <text evidence="7">The sequence shown here is derived from an EMBL/GenBank/DDBJ whole genome shotgun (WGS) entry which is preliminary data.</text>
</comment>
<keyword evidence="8" id="KW-1185">Reference proteome</keyword>
<feature type="transmembrane region" description="Helical" evidence="5">
    <location>
        <begin position="155"/>
        <end position="172"/>
    </location>
</feature>
<evidence type="ECO:0000256" key="5">
    <source>
        <dbReference type="SAM" id="Phobius"/>
    </source>
</evidence>
<dbReference type="EMBL" id="JAOQJU010000024">
    <property type="protein sequence ID" value="MCU6687666.1"/>
    <property type="molecule type" value="Genomic_DNA"/>
</dbReference>
<keyword evidence="2 5" id="KW-0812">Transmembrane</keyword>
<feature type="transmembrane region" description="Helical" evidence="5">
    <location>
        <begin position="12"/>
        <end position="45"/>
    </location>
</feature>
<dbReference type="PANTHER" id="PTHR37422:SF13">
    <property type="entry name" value="LIPOPOLYSACCHARIDE BIOSYNTHESIS PROTEIN PA4999-RELATED"/>
    <property type="match status" value="1"/>
</dbReference>
<accession>A0ABT2RQY5</accession>
<feature type="transmembrane region" description="Helical" evidence="5">
    <location>
        <begin position="114"/>
        <end position="135"/>
    </location>
</feature>
<feature type="transmembrane region" description="Helical" evidence="5">
    <location>
        <begin position="262"/>
        <end position="284"/>
    </location>
</feature>
<organism evidence="7 8">
    <name type="scientific">Dorea acetigenes</name>
    <dbReference type="NCBI Taxonomy" id="2981787"/>
    <lineage>
        <taxon>Bacteria</taxon>
        <taxon>Bacillati</taxon>
        <taxon>Bacillota</taxon>
        <taxon>Clostridia</taxon>
        <taxon>Lachnospirales</taxon>
        <taxon>Lachnospiraceae</taxon>
        <taxon>Dorea</taxon>
    </lineage>
</organism>
<keyword evidence="3 5" id="KW-1133">Transmembrane helix</keyword>
<evidence type="ECO:0000256" key="1">
    <source>
        <dbReference type="ARBA" id="ARBA00004141"/>
    </source>
</evidence>
<dbReference type="PANTHER" id="PTHR37422">
    <property type="entry name" value="TEICHURONIC ACID BIOSYNTHESIS PROTEIN TUAE"/>
    <property type="match status" value="1"/>
</dbReference>
<dbReference type="RefSeq" id="WP_262575772.1">
    <property type="nucleotide sequence ID" value="NZ_JAOQJU010000024.1"/>
</dbReference>
<feature type="transmembrane region" description="Helical" evidence="5">
    <location>
        <begin position="219"/>
        <end position="241"/>
    </location>
</feature>
<dbReference type="InterPro" id="IPR007016">
    <property type="entry name" value="O-antigen_ligase-rel_domated"/>
</dbReference>
<dbReference type="Proteomes" id="UP001652431">
    <property type="component" value="Unassembled WGS sequence"/>
</dbReference>
<name>A0ABT2RQY5_9FIRM</name>
<feature type="transmembrane region" description="Helical" evidence="5">
    <location>
        <begin position="343"/>
        <end position="366"/>
    </location>
</feature>
<dbReference type="InterPro" id="IPR051533">
    <property type="entry name" value="WaaL-like"/>
</dbReference>
<evidence type="ECO:0000256" key="2">
    <source>
        <dbReference type="ARBA" id="ARBA00022692"/>
    </source>
</evidence>
<keyword evidence="4 5" id="KW-0472">Membrane</keyword>
<feature type="transmembrane region" description="Helical" evidence="5">
    <location>
        <begin position="386"/>
        <end position="409"/>
    </location>
</feature>
<dbReference type="Pfam" id="PF04932">
    <property type="entry name" value="Wzy_C"/>
    <property type="match status" value="1"/>
</dbReference>
<feature type="transmembrane region" description="Helical" evidence="5">
    <location>
        <begin position="57"/>
        <end position="79"/>
    </location>
</feature>
<feature type="domain" description="O-antigen ligase-related" evidence="6">
    <location>
        <begin position="184"/>
        <end position="319"/>
    </location>
</feature>
<evidence type="ECO:0000313" key="8">
    <source>
        <dbReference type="Proteomes" id="UP001652431"/>
    </source>
</evidence>
<evidence type="ECO:0000256" key="4">
    <source>
        <dbReference type="ARBA" id="ARBA00023136"/>
    </source>
</evidence>
<gene>
    <name evidence="7" type="ORF">OCV99_14220</name>
</gene>
<evidence type="ECO:0000313" key="7">
    <source>
        <dbReference type="EMBL" id="MCU6687666.1"/>
    </source>
</evidence>
<evidence type="ECO:0000259" key="6">
    <source>
        <dbReference type="Pfam" id="PF04932"/>
    </source>
</evidence>
<sequence length="566" mass="63563">MRTKKIPDFKYFLLIVMIGCGCIGGGYFCYVSAVLSVLLLGALVYQLWCAKRLLISCDINLLAFSLISVSYFLVSLWAVDSGMSLMGGMKFLPVILLFLLMCQITEAERQELIGWLPLAGSVMTVLSFLMMQIPACKTLVSTAGRLGGFFQYPNTYALFMLICFIVAVLRLENLKKDWRQAVHCLIALFGIYLSGSRTVFALMLLCILLLLAWKKENRKYLFLCVGIFTAVLAVIFAVGGSGLMERLTTLSDQASTFWGRLLYARDAVVMIAKYPFGMGYYGYYFVQQEMQTGVYSVVSVHNEFLQLILDVGIFPAICFYGAILKSLFDRRKQGTEKLRDKLVLLVVLLHSLFDYDFQFLVMYGVLMLFLSLKDKKEIKLSMASTVAVGIGLLAVSAGAIAVGGSDYLYMQNRLESSIQFYEGNTMAKIGLLLQAEDSENMGKTADSILEANEHVPVAYSAKARAAFADGDVDAFIDNKLTAIRLGPYHREEYTDYMETLAWCEQEFLKTGDTKSAAYCLERAEEIPEMLEEVKERTSTLGWKIKDQPETEISQEEQELLEEMRAM</sequence>
<evidence type="ECO:0000256" key="3">
    <source>
        <dbReference type="ARBA" id="ARBA00022989"/>
    </source>
</evidence>
<feature type="transmembrane region" description="Helical" evidence="5">
    <location>
        <begin position="85"/>
        <end position="102"/>
    </location>
</feature>
<reference evidence="7 8" key="1">
    <citation type="journal article" date="2021" name="ISME Commun">
        <title>Automated analysis of genomic sequences facilitates high-throughput and comprehensive description of bacteria.</title>
        <authorList>
            <person name="Hitch T.C.A."/>
        </authorList>
    </citation>
    <scope>NUCLEOTIDE SEQUENCE [LARGE SCALE GENOMIC DNA]</scope>
    <source>
        <strain evidence="7 8">Sanger_03</strain>
    </source>
</reference>
<dbReference type="GO" id="GO:0016874">
    <property type="term" value="F:ligase activity"/>
    <property type="evidence" value="ECO:0007669"/>
    <property type="project" value="UniProtKB-KW"/>
</dbReference>
<dbReference type="PROSITE" id="PS51257">
    <property type="entry name" value="PROKAR_LIPOPROTEIN"/>
    <property type="match status" value="1"/>
</dbReference>